<protein>
    <submittedName>
        <fullName evidence="1">Uncharacterized protein</fullName>
    </submittedName>
</protein>
<keyword evidence="2" id="KW-1185">Reference proteome</keyword>
<name>A0AC59EXH3_9VIRU</name>
<evidence type="ECO:0000313" key="2">
    <source>
        <dbReference type="Proteomes" id="UP000204225"/>
    </source>
</evidence>
<dbReference type="Proteomes" id="UP000204225">
    <property type="component" value="Segment"/>
</dbReference>
<gene>
    <name evidence="1" type="ORF">PGCG_00361</name>
</gene>
<proteinExistence type="predicted"/>
<evidence type="ECO:0000313" key="1">
    <source>
        <dbReference type="EMBL" id="AGM15672.1"/>
    </source>
</evidence>
<dbReference type="EMBL" id="KC662249">
    <property type="protein sequence ID" value="AGM15672.1"/>
    <property type="molecule type" value="Genomic_DNA"/>
</dbReference>
<accession>A0AC59EXH3</accession>
<sequence>MTHLTVFNAGVYAGVSIAMYTFILISIMNCLRPQALTLPFAWVKTCLIQCASNFVGIVVGVVALGWYDCEYSNEDEEGVIPIRQLALLCIIFSLIATVRIYNVFLCRPRRLAAVESAMAAAQARAAAIAAAEIPVVVGDADYSDDMDVDSDNVNLGSDGSFSTTDTNMVDVDLKSQ</sequence>
<reference evidence="1 2" key="1">
    <citation type="journal article" date="2013" name="Proc. Natl. Acad. Sci. U.S.A.">
        <title>Genome of Phaeocystis globosa virus PgV-16T highlights the common ancestry of the largest known DNA viruses infecting eukaryotes.</title>
        <authorList>
            <person name="Santini S."/>
            <person name="Jeudy S."/>
            <person name="Bartoli J."/>
            <person name="Poirot O."/>
            <person name="Lescot M."/>
            <person name="Abergel C."/>
            <person name="Barbe V."/>
            <person name="Wommack K.E."/>
            <person name="Noordeloos A.A."/>
            <person name="Brussaard C.P."/>
            <person name="Claverie J.M."/>
        </authorList>
    </citation>
    <scope>NUCLEOTIDE SEQUENCE [LARGE SCALE GENOMIC DNA]</scope>
    <source>
        <strain evidence="1 2">16T</strain>
    </source>
</reference>
<organism evidence="1 2">
    <name type="scientific">Phaeocystis globosa virus PgV-16T</name>
    <dbReference type="NCBI Taxonomy" id="3071227"/>
    <lineage>
        <taxon>Viruses</taxon>
        <taxon>Varidnaviria</taxon>
        <taxon>Bamfordvirae</taxon>
        <taxon>Nucleocytoviricota</taxon>
        <taxon>Megaviricetes</taxon>
        <taxon>Imitervirales</taxon>
        <taxon>Mesomimiviridae</taxon>
        <taxon>Tethysvirus</taxon>
        <taxon>Tethysvirus hollandense</taxon>
    </lineage>
</organism>